<name>L5M4W4_MYODS</name>
<organism evidence="2 3">
    <name type="scientific">Myotis davidii</name>
    <name type="common">David's myotis</name>
    <dbReference type="NCBI Taxonomy" id="225400"/>
    <lineage>
        <taxon>Eukaryota</taxon>
        <taxon>Metazoa</taxon>
        <taxon>Chordata</taxon>
        <taxon>Craniata</taxon>
        <taxon>Vertebrata</taxon>
        <taxon>Euteleostomi</taxon>
        <taxon>Mammalia</taxon>
        <taxon>Eutheria</taxon>
        <taxon>Laurasiatheria</taxon>
        <taxon>Chiroptera</taxon>
        <taxon>Yangochiroptera</taxon>
        <taxon>Vespertilionidae</taxon>
        <taxon>Myotis</taxon>
    </lineage>
</organism>
<keyword evidence="3" id="KW-1185">Reference proteome</keyword>
<proteinExistence type="predicted"/>
<accession>L5M4W4</accession>
<dbReference type="SUPFAM" id="SSF50729">
    <property type="entry name" value="PH domain-like"/>
    <property type="match status" value="1"/>
</dbReference>
<protein>
    <submittedName>
        <fullName evidence="2">Oxysterol-binding protein-related protein 10</fullName>
    </submittedName>
</protein>
<reference evidence="3" key="1">
    <citation type="journal article" date="2013" name="Science">
        <title>Comparative analysis of bat genomes provides insight into the evolution of flight and immunity.</title>
        <authorList>
            <person name="Zhang G."/>
            <person name="Cowled C."/>
            <person name="Shi Z."/>
            <person name="Huang Z."/>
            <person name="Bishop-Lilly K.A."/>
            <person name="Fang X."/>
            <person name="Wynne J.W."/>
            <person name="Xiong Z."/>
            <person name="Baker M.L."/>
            <person name="Zhao W."/>
            <person name="Tachedjian M."/>
            <person name="Zhu Y."/>
            <person name="Zhou P."/>
            <person name="Jiang X."/>
            <person name="Ng J."/>
            <person name="Yang L."/>
            <person name="Wu L."/>
            <person name="Xiao J."/>
            <person name="Feng Y."/>
            <person name="Chen Y."/>
            <person name="Sun X."/>
            <person name="Zhang Y."/>
            <person name="Marsh G.A."/>
            <person name="Crameri G."/>
            <person name="Broder C.C."/>
            <person name="Frey K.G."/>
            <person name="Wang L.F."/>
            <person name="Wang J."/>
        </authorList>
    </citation>
    <scope>NUCLEOTIDE SEQUENCE [LARGE SCALE GENOMIC DNA]</scope>
</reference>
<evidence type="ECO:0000313" key="2">
    <source>
        <dbReference type="EMBL" id="ELK33315.1"/>
    </source>
</evidence>
<sequence length="64" mass="7343">MLVVYSANGEMYKLRAADAKERQLWVTQLRACAKYHMETNSKIWKVDSLVGVTHKLSGKFTILL</sequence>
<feature type="domain" description="PH" evidence="1">
    <location>
        <begin position="1"/>
        <end position="34"/>
    </location>
</feature>
<evidence type="ECO:0000313" key="3">
    <source>
        <dbReference type="Proteomes" id="UP000010556"/>
    </source>
</evidence>
<dbReference type="InterPro" id="IPR001849">
    <property type="entry name" value="PH_domain"/>
</dbReference>
<dbReference type="Proteomes" id="UP000010556">
    <property type="component" value="Unassembled WGS sequence"/>
</dbReference>
<dbReference type="PROSITE" id="PS50003">
    <property type="entry name" value="PH_DOMAIN"/>
    <property type="match status" value="1"/>
</dbReference>
<dbReference type="AlphaFoldDB" id="L5M4W4"/>
<dbReference type="EMBL" id="KB104455">
    <property type="protein sequence ID" value="ELK33315.1"/>
    <property type="molecule type" value="Genomic_DNA"/>
</dbReference>
<gene>
    <name evidence="2" type="ORF">MDA_GLEAN10018216</name>
</gene>
<evidence type="ECO:0000259" key="1">
    <source>
        <dbReference type="PROSITE" id="PS50003"/>
    </source>
</evidence>